<evidence type="ECO:0000259" key="1">
    <source>
        <dbReference type="Pfam" id="PF07883"/>
    </source>
</evidence>
<proteinExistence type="predicted"/>
<sequence>MFFIFIFLISWASFLLFSNKKRIHELYQSSLIGMMMSLTSDAVTSFHPFWFYNDPETHLSKFVIQMLDDFGVYPVISYLYIQYMPNSVRKWLKYTWCWTLAGITIEYMMVNRGYITHQLGWSLSLSYISDWIIFGLLTLHHQWIIRSRKFPNISFIQNGKVEIFFEETIHPVSSMHPLYDITQIHGVTILQSVTNGNFETFIFIMESNAAIPPHCHEGYEIHYVVDGIVTVSLHDQERILKRGDIIHFDSIEIHSFKNQNANAVKLISLLMRNQEGFQQKTEVKAASAFIQPF</sequence>
<dbReference type="InterPro" id="IPR014710">
    <property type="entry name" value="RmlC-like_jellyroll"/>
</dbReference>
<dbReference type="CDD" id="cd02209">
    <property type="entry name" value="cupin_XRE_C"/>
    <property type="match status" value="1"/>
</dbReference>
<feature type="domain" description="Cupin type-2" evidence="1">
    <location>
        <begin position="202"/>
        <end position="268"/>
    </location>
</feature>
<dbReference type="RefSeq" id="WP_347435634.1">
    <property type="nucleotide sequence ID" value="NZ_CP089291.1"/>
</dbReference>
<evidence type="ECO:0000313" key="3">
    <source>
        <dbReference type="Proteomes" id="UP000830167"/>
    </source>
</evidence>
<dbReference type="Gene3D" id="2.60.120.10">
    <property type="entry name" value="Jelly Rolls"/>
    <property type="match status" value="1"/>
</dbReference>
<name>A0ABY4CEJ7_9BACL</name>
<dbReference type="InterPro" id="IPR011051">
    <property type="entry name" value="RmlC_Cupin_sf"/>
</dbReference>
<dbReference type="SUPFAM" id="SSF51182">
    <property type="entry name" value="RmlC-like cupins"/>
    <property type="match status" value="1"/>
</dbReference>
<evidence type="ECO:0000313" key="2">
    <source>
        <dbReference type="EMBL" id="UOF88952.1"/>
    </source>
</evidence>
<keyword evidence="3" id="KW-1185">Reference proteome</keyword>
<dbReference type="EMBL" id="CP089291">
    <property type="protein sequence ID" value="UOF88952.1"/>
    <property type="molecule type" value="Genomic_DNA"/>
</dbReference>
<dbReference type="InterPro" id="IPR048147">
    <property type="entry name" value="CBO0543-like"/>
</dbReference>
<dbReference type="InterPro" id="IPR013096">
    <property type="entry name" value="Cupin_2"/>
</dbReference>
<dbReference type="NCBIfam" id="NF041644">
    <property type="entry name" value="CBO0543_fam"/>
    <property type="match status" value="1"/>
</dbReference>
<dbReference type="Proteomes" id="UP000830167">
    <property type="component" value="Chromosome"/>
</dbReference>
<organism evidence="2 3">
    <name type="scientific">Fodinisporobacter ferrooxydans</name>
    <dbReference type="NCBI Taxonomy" id="2901836"/>
    <lineage>
        <taxon>Bacteria</taxon>
        <taxon>Bacillati</taxon>
        <taxon>Bacillota</taxon>
        <taxon>Bacilli</taxon>
        <taxon>Bacillales</taxon>
        <taxon>Alicyclobacillaceae</taxon>
        <taxon>Fodinisporobacter</taxon>
    </lineage>
</organism>
<accession>A0ABY4CEJ7</accession>
<dbReference type="Pfam" id="PF07883">
    <property type="entry name" value="Cupin_2"/>
    <property type="match status" value="1"/>
</dbReference>
<reference evidence="2" key="1">
    <citation type="submission" date="2021-12" db="EMBL/GenBank/DDBJ databases">
        <title>Alicyclobacillaceae gen. nov., sp. nov., isolated from chalcocite enrichment system.</title>
        <authorList>
            <person name="Jiang Z."/>
        </authorList>
    </citation>
    <scope>NUCLEOTIDE SEQUENCE</scope>
    <source>
        <strain evidence="2">MYW30-H2</strain>
    </source>
</reference>
<gene>
    <name evidence="2" type="ORF">LSG31_13545</name>
</gene>
<protein>
    <submittedName>
        <fullName evidence="2">Cupin domain-containing protein</fullName>
    </submittedName>
</protein>